<name>A0A6S6T061_9BACT</name>
<dbReference type="Pfam" id="PF07786">
    <property type="entry name" value="HGSNAT_cat"/>
    <property type="match status" value="1"/>
</dbReference>
<feature type="transmembrane region" description="Helical" evidence="1">
    <location>
        <begin position="132"/>
        <end position="150"/>
    </location>
</feature>
<feature type="domain" description="Heparan-alpha-glucosaminide N-acetyltransferase catalytic" evidence="2">
    <location>
        <begin position="7"/>
        <end position="227"/>
    </location>
</feature>
<feature type="transmembrane region" description="Helical" evidence="1">
    <location>
        <begin position="170"/>
        <end position="189"/>
    </location>
</feature>
<evidence type="ECO:0000313" key="3">
    <source>
        <dbReference type="EMBL" id="CAA6810225.1"/>
    </source>
</evidence>
<accession>A0A6S6T061</accession>
<keyword evidence="1" id="KW-1133">Transmembrane helix</keyword>
<evidence type="ECO:0000256" key="1">
    <source>
        <dbReference type="SAM" id="Phobius"/>
    </source>
</evidence>
<protein>
    <recommendedName>
        <fullName evidence="2">Heparan-alpha-glucosaminide N-acetyltransferase catalytic domain-containing protein</fullName>
    </recommendedName>
</protein>
<feature type="transmembrane region" description="Helical" evidence="1">
    <location>
        <begin position="49"/>
        <end position="71"/>
    </location>
</feature>
<feature type="transmembrane region" description="Helical" evidence="1">
    <location>
        <begin position="12"/>
        <end position="29"/>
    </location>
</feature>
<feature type="transmembrane region" description="Helical" evidence="1">
    <location>
        <begin position="107"/>
        <end position="125"/>
    </location>
</feature>
<keyword evidence="1" id="KW-0812">Transmembrane</keyword>
<feature type="transmembrane region" description="Helical" evidence="1">
    <location>
        <begin position="83"/>
        <end position="101"/>
    </location>
</feature>
<evidence type="ECO:0000259" key="2">
    <source>
        <dbReference type="Pfam" id="PF07786"/>
    </source>
</evidence>
<organism evidence="3">
    <name type="scientific">uncultured Sulfurovum sp</name>
    <dbReference type="NCBI Taxonomy" id="269237"/>
    <lineage>
        <taxon>Bacteria</taxon>
        <taxon>Pseudomonadati</taxon>
        <taxon>Campylobacterota</taxon>
        <taxon>Epsilonproteobacteria</taxon>
        <taxon>Campylobacterales</taxon>
        <taxon>Sulfurovaceae</taxon>
        <taxon>Sulfurovum</taxon>
        <taxon>environmental samples</taxon>
    </lineage>
</organism>
<dbReference type="AlphaFoldDB" id="A0A6S6T061"/>
<proteinExistence type="predicted"/>
<dbReference type="EMBL" id="CACVAP010000059">
    <property type="protein sequence ID" value="CAA6810225.1"/>
    <property type="molecule type" value="Genomic_DNA"/>
</dbReference>
<dbReference type="InterPro" id="IPR012429">
    <property type="entry name" value="HGSNAT_cat"/>
</dbReference>
<gene>
    <name evidence="3" type="ORF">HELGO_WM5215</name>
</gene>
<reference evidence="3" key="1">
    <citation type="submission" date="2020-01" db="EMBL/GenBank/DDBJ databases">
        <authorList>
            <person name="Meier V. D."/>
            <person name="Meier V D."/>
        </authorList>
    </citation>
    <scope>NUCLEOTIDE SEQUENCE</scope>
    <source>
        <strain evidence="3">HLG_WM_MAG_06</strain>
    </source>
</reference>
<sequence>MKNYAKRISGLDIFRGVAILLMVTYHFIYDLNHFNLITIEINQNPLLLIFRYIIMSMFILGVGMSLVLVHQHAVNWKSLRKRLIQLGLAAIAVSISTYIVFPDSWVYFGILHFILLSSFLVLPLIKLPKITLFLAVVIFIGSSTHYFHLHDLFALLKEPLCLPSPSSQDLVPLFPWLTPLLTGMLIVQYKLHEKIFNHKIFNINFSINKILKKMGQNSLIIYLIHQPILFLSFDLYFRFFSK</sequence>
<feature type="transmembrane region" description="Helical" evidence="1">
    <location>
        <begin position="219"/>
        <end position="239"/>
    </location>
</feature>
<keyword evidence="1" id="KW-0472">Membrane</keyword>